<keyword evidence="2" id="KW-0677">Repeat</keyword>
<evidence type="ECO:0000256" key="3">
    <source>
        <dbReference type="PROSITE-ProRule" id="PRU00221"/>
    </source>
</evidence>
<dbReference type="InterPro" id="IPR001680">
    <property type="entry name" value="WD40_rpt"/>
</dbReference>
<evidence type="ECO:0000313" key="5">
    <source>
        <dbReference type="EMBL" id="PWN95089.1"/>
    </source>
</evidence>
<evidence type="ECO:0000256" key="1">
    <source>
        <dbReference type="ARBA" id="ARBA00022574"/>
    </source>
</evidence>
<evidence type="ECO:0000256" key="4">
    <source>
        <dbReference type="SAM" id="MobiDB-lite"/>
    </source>
</evidence>
<feature type="compositionally biased region" description="Acidic residues" evidence="4">
    <location>
        <begin position="543"/>
        <end position="570"/>
    </location>
</feature>
<dbReference type="InterPro" id="IPR051959">
    <property type="entry name" value="PAK1-Kinase_Regulator"/>
</dbReference>
<dbReference type="PROSITE" id="PS50082">
    <property type="entry name" value="WD_REPEATS_2"/>
    <property type="match status" value="2"/>
</dbReference>
<organism evidence="5 6">
    <name type="scientific">Tilletiopsis washingtonensis</name>
    <dbReference type="NCBI Taxonomy" id="58919"/>
    <lineage>
        <taxon>Eukaryota</taxon>
        <taxon>Fungi</taxon>
        <taxon>Dikarya</taxon>
        <taxon>Basidiomycota</taxon>
        <taxon>Ustilaginomycotina</taxon>
        <taxon>Exobasidiomycetes</taxon>
        <taxon>Entylomatales</taxon>
        <taxon>Entylomatales incertae sedis</taxon>
        <taxon>Tilletiopsis</taxon>
    </lineage>
</organism>
<dbReference type="SUPFAM" id="SSF50978">
    <property type="entry name" value="WD40 repeat-like"/>
    <property type="match status" value="1"/>
</dbReference>
<gene>
    <name evidence="5" type="ORF">FA09DRAFT_323228</name>
</gene>
<dbReference type="PROSITE" id="PS50294">
    <property type="entry name" value="WD_REPEATS_REGION"/>
    <property type="match status" value="2"/>
</dbReference>
<evidence type="ECO:0000256" key="2">
    <source>
        <dbReference type="ARBA" id="ARBA00022737"/>
    </source>
</evidence>
<dbReference type="Proteomes" id="UP000245946">
    <property type="component" value="Unassembled WGS sequence"/>
</dbReference>
<feature type="repeat" description="WD" evidence="3">
    <location>
        <begin position="255"/>
        <end position="296"/>
    </location>
</feature>
<dbReference type="STRING" id="58919.A0A316Z0N7"/>
<dbReference type="AlphaFoldDB" id="A0A316Z0N7"/>
<name>A0A316Z0N7_9BASI</name>
<feature type="compositionally biased region" description="Acidic residues" evidence="4">
    <location>
        <begin position="479"/>
        <end position="520"/>
    </location>
</feature>
<dbReference type="PANTHER" id="PTHR44675:SF1">
    <property type="entry name" value="P21-ACTIVATED PROTEIN KINASE-INTERACTING PROTEIN 1"/>
    <property type="match status" value="1"/>
</dbReference>
<dbReference type="SMART" id="SM00320">
    <property type="entry name" value="WD40"/>
    <property type="match status" value="5"/>
</dbReference>
<feature type="region of interest" description="Disordered" evidence="4">
    <location>
        <begin position="473"/>
        <end position="570"/>
    </location>
</feature>
<evidence type="ECO:0000313" key="6">
    <source>
        <dbReference type="Proteomes" id="UP000245946"/>
    </source>
</evidence>
<feature type="compositionally biased region" description="Low complexity" evidence="4">
    <location>
        <begin position="82"/>
        <end position="112"/>
    </location>
</feature>
<accession>A0A316Z0N7</accession>
<feature type="compositionally biased region" description="Pro residues" evidence="4">
    <location>
        <begin position="1"/>
        <end position="11"/>
    </location>
</feature>
<proteinExistence type="predicted"/>
<keyword evidence="1 3" id="KW-0853">WD repeat</keyword>
<dbReference type="EMBL" id="KZ819307">
    <property type="protein sequence ID" value="PWN95089.1"/>
    <property type="molecule type" value="Genomic_DNA"/>
</dbReference>
<dbReference type="Pfam" id="PF00400">
    <property type="entry name" value="WD40"/>
    <property type="match status" value="3"/>
</dbReference>
<keyword evidence="6" id="KW-1185">Reference proteome</keyword>
<dbReference type="Gene3D" id="2.130.10.10">
    <property type="entry name" value="YVTN repeat-like/Quinoprotein amine dehydrogenase"/>
    <property type="match status" value="2"/>
</dbReference>
<feature type="repeat" description="WD" evidence="3">
    <location>
        <begin position="172"/>
        <end position="213"/>
    </location>
</feature>
<feature type="compositionally biased region" description="Pro residues" evidence="4">
    <location>
        <begin position="113"/>
        <end position="128"/>
    </location>
</feature>
<feature type="region of interest" description="Disordered" evidence="4">
    <location>
        <begin position="1"/>
        <end position="128"/>
    </location>
</feature>
<dbReference type="InterPro" id="IPR015943">
    <property type="entry name" value="WD40/YVTN_repeat-like_dom_sf"/>
</dbReference>
<dbReference type="OrthoDB" id="308449at2759"/>
<dbReference type="GeneID" id="37268624"/>
<dbReference type="PROSITE" id="PS00678">
    <property type="entry name" value="WD_REPEATS_1"/>
    <property type="match status" value="1"/>
</dbReference>
<protein>
    <submittedName>
        <fullName evidence="5">WD40 repeat-like protein</fullName>
    </submittedName>
</protein>
<feature type="compositionally biased region" description="Low complexity" evidence="4">
    <location>
        <begin position="28"/>
        <end position="70"/>
    </location>
</feature>
<dbReference type="InterPro" id="IPR036322">
    <property type="entry name" value="WD40_repeat_dom_sf"/>
</dbReference>
<sequence>MPPKRPAPTPERPSATVFRQSAAKRARGGSSSAAAAAAAASSSAAPAAKASPARARPAAPTVAAGKAKASNGRAEAKPKPQGKPQGKPQHAQRAAAAPAAKAPAPSKAAAPRPAAPPKPAPAATPLPPRRPAAAFRILAGSYERHLYGLAVTAAPGATAGQLSLVLTPQFAFPAHPSAITAVAAAEDAKWGASGASEDVVKVWDLRKRKEVGVLQGHTGTITALVFPLRTYLLSASSSGELNLYRTRDWSLLRTLRGHTGPIRAIAPHPGARLALTLGTDAHLRAWDLMRARAAGSTRLPLSRTEMPEDVRWAHDGRSFVVLARGAVLLYDAAMQLKAELRTPRERPRERATCVCFARGRSDAEPALLLAGTEDGVVRVYALPEGEGELREVGKCVGHANRVKAITTQSFSLPQGGSTELCISISTDGKIRVFDLATFLGATGDVAEVSACASHDTRGARLMCLAAVSGDASGQSAEQGADEEVLASSDGEESVGGDESDVQSDDDDELDLDVTLDPAEEAELRELIEQVRAARRKGVRVEGMSDEEEDSDEDGSELEEEDEEESEGEAE</sequence>
<reference evidence="5 6" key="1">
    <citation type="journal article" date="2018" name="Mol. Biol. Evol.">
        <title>Broad Genomic Sampling Reveals a Smut Pathogenic Ancestry of the Fungal Clade Ustilaginomycotina.</title>
        <authorList>
            <person name="Kijpornyongpan T."/>
            <person name="Mondo S.J."/>
            <person name="Barry K."/>
            <person name="Sandor L."/>
            <person name="Lee J."/>
            <person name="Lipzen A."/>
            <person name="Pangilinan J."/>
            <person name="LaButti K."/>
            <person name="Hainaut M."/>
            <person name="Henrissat B."/>
            <person name="Grigoriev I.V."/>
            <person name="Spatafora J.W."/>
            <person name="Aime M.C."/>
        </authorList>
    </citation>
    <scope>NUCLEOTIDE SEQUENCE [LARGE SCALE GENOMIC DNA]</scope>
    <source>
        <strain evidence="5 6">MCA 4186</strain>
    </source>
</reference>
<dbReference type="InterPro" id="IPR019775">
    <property type="entry name" value="WD40_repeat_CS"/>
</dbReference>
<dbReference type="PANTHER" id="PTHR44675">
    <property type="entry name" value="PAK1 INTERACTING PROTEIN 1"/>
    <property type="match status" value="1"/>
</dbReference>
<dbReference type="RefSeq" id="XP_025595368.1">
    <property type="nucleotide sequence ID" value="XM_025741080.1"/>
</dbReference>